<dbReference type="Proteomes" id="UP000198979">
    <property type="component" value="Unassembled WGS sequence"/>
</dbReference>
<dbReference type="EMBL" id="FOJQ01000081">
    <property type="protein sequence ID" value="SFA58798.1"/>
    <property type="molecule type" value="Genomic_DNA"/>
</dbReference>
<keyword evidence="2" id="KW-1185">Reference proteome</keyword>
<dbReference type="AlphaFoldDB" id="A0A1I0U475"/>
<reference evidence="2" key="1">
    <citation type="submission" date="2016-10" db="EMBL/GenBank/DDBJ databases">
        <authorList>
            <person name="Varghese N."/>
            <person name="Submissions S."/>
        </authorList>
    </citation>
    <scope>NUCLEOTIDE SEQUENCE [LARGE SCALE GENOMIC DNA]</scope>
    <source>
        <strain evidence="2">K1</strain>
    </source>
</reference>
<sequence>MTESLAHFQTMSHELNALIQRNRTLMKQTTKEGNELHEAITDIYTIANDFTKVVHETASGLEQQAMSVHQLAKEAAVLAKNVNQLKQILHRFGVE</sequence>
<dbReference type="SUPFAM" id="SSF58104">
    <property type="entry name" value="Methyl-accepting chemotaxis protein (MCP) signaling domain"/>
    <property type="match status" value="1"/>
</dbReference>
<organism evidence="1 2">
    <name type="scientific">Anoxybacillus pushchinoensis</name>
    <dbReference type="NCBI Taxonomy" id="150248"/>
    <lineage>
        <taxon>Bacteria</taxon>
        <taxon>Bacillati</taxon>
        <taxon>Bacillota</taxon>
        <taxon>Bacilli</taxon>
        <taxon>Bacillales</taxon>
        <taxon>Anoxybacillaceae</taxon>
        <taxon>Anoxybacillus</taxon>
    </lineage>
</organism>
<dbReference type="STRING" id="150248.SAMN05216169_10816"/>
<protein>
    <submittedName>
        <fullName evidence="1">Methyl-accepting chemotaxis protein</fullName>
    </submittedName>
</protein>
<evidence type="ECO:0000313" key="2">
    <source>
        <dbReference type="Proteomes" id="UP000198979"/>
    </source>
</evidence>
<dbReference type="RefSeq" id="WP_244149304.1">
    <property type="nucleotide sequence ID" value="NZ_FOJQ01000081.1"/>
</dbReference>
<proteinExistence type="predicted"/>
<dbReference type="Gene3D" id="1.10.287.950">
    <property type="entry name" value="Methyl-accepting chemotaxis protein"/>
    <property type="match status" value="1"/>
</dbReference>
<gene>
    <name evidence="1" type="ORF">SAMN05216169_10816</name>
</gene>
<accession>A0A1I0U475</accession>
<evidence type="ECO:0000313" key="1">
    <source>
        <dbReference type="EMBL" id="SFA58798.1"/>
    </source>
</evidence>
<name>A0A1I0U475_9BACL</name>